<sequence>MACRYLRDGGRTDALERLGCRRPRQGPKCVSTSRERNVCGEWNVEHSSIVSSRYVGSMFPKNSSQGSMVRRARIASANLTCSTAAQSMQWPVIKGRTRSIWKSSSWGPRGNYRRG</sequence>
<dbReference type="Proteomes" id="UP000239757">
    <property type="component" value="Unassembled WGS sequence"/>
</dbReference>
<dbReference type="EMBL" id="KZ666796">
    <property type="protein sequence ID" value="PPR93487.1"/>
    <property type="molecule type" value="Genomic_DNA"/>
</dbReference>
<name>A0A2P5WR20_GOSBA</name>
<evidence type="ECO:0000313" key="1">
    <source>
        <dbReference type="EMBL" id="PPR93487.1"/>
    </source>
</evidence>
<gene>
    <name evidence="1" type="ORF">GOBAR_AA27183</name>
</gene>
<dbReference type="AlphaFoldDB" id="A0A2P5WR20"/>
<evidence type="ECO:0000313" key="2">
    <source>
        <dbReference type="Proteomes" id="UP000239757"/>
    </source>
</evidence>
<organism evidence="1 2">
    <name type="scientific">Gossypium barbadense</name>
    <name type="common">Sea Island cotton</name>
    <name type="synonym">Hibiscus barbadensis</name>
    <dbReference type="NCBI Taxonomy" id="3634"/>
    <lineage>
        <taxon>Eukaryota</taxon>
        <taxon>Viridiplantae</taxon>
        <taxon>Streptophyta</taxon>
        <taxon>Embryophyta</taxon>
        <taxon>Tracheophyta</taxon>
        <taxon>Spermatophyta</taxon>
        <taxon>Magnoliopsida</taxon>
        <taxon>eudicotyledons</taxon>
        <taxon>Gunneridae</taxon>
        <taxon>Pentapetalae</taxon>
        <taxon>rosids</taxon>
        <taxon>malvids</taxon>
        <taxon>Malvales</taxon>
        <taxon>Malvaceae</taxon>
        <taxon>Malvoideae</taxon>
        <taxon>Gossypium</taxon>
    </lineage>
</organism>
<accession>A0A2P5WR20</accession>
<protein>
    <submittedName>
        <fullName evidence="1">Uncharacterized protein</fullName>
    </submittedName>
</protein>
<proteinExistence type="predicted"/>
<reference evidence="1 2" key="1">
    <citation type="submission" date="2015-01" db="EMBL/GenBank/DDBJ databases">
        <title>Genome of allotetraploid Gossypium barbadense reveals genomic plasticity and fiber elongation in cotton evolution.</title>
        <authorList>
            <person name="Chen X."/>
            <person name="Liu X."/>
            <person name="Zhao B."/>
            <person name="Zheng H."/>
            <person name="Hu Y."/>
            <person name="Lu G."/>
            <person name="Yang C."/>
            <person name="Chen J."/>
            <person name="Shan C."/>
            <person name="Zhang L."/>
            <person name="Zhou Y."/>
            <person name="Wang L."/>
            <person name="Guo W."/>
            <person name="Bai Y."/>
            <person name="Ruan J."/>
            <person name="Shangguan X."/>
            <person name="Mao Y."/>
            <person name="Jiang J."/>
            <person name="Zhu Y."/>
            <person name="Lei J."/>
            <person name="Kang H."/>
            <person name="Chen S."/>
            <person name="He X."/>
            <person name="Wang R."/>
            <person name="Wang Y."/>
            <person name="Chen J."/>
            <person name="Wang L."/>
            <person name="Yu S."/>
            <person name="Wang B."/>
            <person name="Wei J."/>
            <person name="Song S."/>
            <person name="Lu X."/>
            <person name="Gao Z."/>
            <person name="Gu W."/>
            <person name="Deng X."/>
            <person name="Ma D."/>
            <person name="Wang S."/>
            <person name="Liang W."/>
            <person name="Fang L."/>
            <person name="Cai C."/>
            <person name="Zhu X."/>
            <person name="Zhou B."/>
            <person name="Zhang Y."/>
            <person name="Chen Z."/>
            <person name="Xu S."/>
            <person name="Zhu R."/>
            <person name="Wang S."/>
            <person name="Zhang T."/>
            <person name="Zhao G."/>
        </authorList>
    </citation>
    <scope>NUCLEOTIDE SEQUENCE [LARGE SCALE GENOMIC DNA]</scope>
    <source>
        <strain evidence="2">cv. Xinhai21</strain>
        <tissue evidence="1">Leaf</tissue>
    </source>
</reference>